<proteinExistence type="predicted"/>
<dbReference type="Pfam" id="PF03737">
    <property type="entry name" value="RraA-like"/>
    <property type="match status" value="1"/>
</dbReference>
<dbReference type="Proteomes" id="UP001597277">
    <property type="component" value="Unassembled WGS sequence"/>
</dbReference>
<dbReference type="Pfam" id="PF01557">
    <property type="entry name" value="FAA_hydrolase"/>
    <property type="match status" value="1"/>
</dbReference>
<dbReference type="PANTHER" id="PTHR11820">
    <property type="entry name" value="ACYLPYRUVASE"/>
    <property type="match status" value="1"/>
</dbReference>
<organism evidence="4 5">
    <name type="scientific">Georgenia deserti</name>
    <dbReference type="NCBI Taxonomy" id="2093781"/>
    <lineage>
        <taxon>Bacteria</taxon>
        <taxon>Bacillati</taxon>
        <taxon>Actinomycetota</taxon>
        <taxon>Actinomycetes</taxon>
        <taxon>Micrococcales</taxon>
        <taxon>Bogoriellaceae</taxon>
        <taxon>Georgenia</taxon>
    </lineage>
</organism>
<feature type="domain" description="Fumarylacetoacetase-like C-terminal" evidence="3">
    <location>
        <begin position="44"/>
        <end position="229"/>
    </location>
</feature>
<dbReference type="SUPFAM" id="SSF56529">
    <property type="entry name" value="FAH"/>
    <property type="match status" value="1"/>
</dbReference>
<feature type="region of interest" description="Disordered" evidence="2">
    <location>
        <begin position="233"/>
        <end position="269"/>
    </location>
</feature>
<dbReference type="InterPro" id="IPR005493">
    <property type="entry name" value="RraA/RraA-like"/>
</dbReference>
<keyword evidence="4" id="KW-0378">Hydrolase</keyword>
<sequence>MHDATRQTTPDPDADPLQPVGAHRAWELVGGRPGKVVAMHIGYAARAAQKGRTPEAPGYFLKPPTSLTTSGDVELPAGCEILGFEGEIAVIIGRTARRLSEADAWSAVAWVTAANDLGVFDLRWADKGANLRSKGGDGYTPIGPALLPAAELDPHAIEIRVWRDGELVQQDSTATLLFSLPQIVSDLSQLITLEPGDVILTGTPAGASTFEPGQTVEVEVTAAGRTTGRLRTGAVRDTTPLPPYSARPKPTPEQWADASGRPPSDFAEPDPPVLDADLRERLGRVAVATLAQLMRGRGLNNVSIDGVRPTRPGARLVGTARTLRYVPCREDLFAAHGGGYNAQKRLFDDLNAGDVVVIEARGEPGAGTFGDILALRARHLGAAGIVTDGGVRDAEVIAEMGLTTYVAGAHPAVLGRRHVPWSYDETISCGGTTVQPGDVVVGDGDGVLVIPPGLVRELVAEAEEQEAGEEFIARMVEEGHPVDGLFPMNAQWRARYEAEAAQGADGPERA</sequence>
<dbReference type="Gene3D" id="3.90.850.10">
    <property type="entry name" value="Fumarylacetoacetase-like, C-terminal domain"/>
    <property type="match status" value="1"/>
</dbReference>
<evidence type="ECO:0000256" key="2">
    <source>
        <dbReference type="SAM" id="MobiDB-lite"/>
    </source>
</evidence>
<evidence type="ECO:0000313" key="5">
    <source>
        <dbReference type="Proteomes" id="UP001597277"/>
    </source>
</evidence>
<evidence type="ECO:0000313" key="4">
    <source>
        <dbReference type="EMBL" id="MFD1718374.1"/>
    </source>
</evidence>
<keyword evidence="1" id="KW-0479">Metal-binding</keyword>
<protein>
    <submittedName>
        <fullName evidence="4">Fumarylacetoacetate hydrolase family protein</fullName>
    </submittedName>
</protein>
<dbReference type="EMBL" id="JBHUEE010000005">
    <property type="protein sequence ID" value="MFD1718374.1"/>
    <property type="molecule type" value="Genomic_DNA"/>
</dbReference>
<dbReference type="GO" id="GO:0016787">
    <property type="term" value="F:hydrolase activity"/>
    <property type="evidence" value="ECO:0007669"/>
    <property type="project" value="UniProtKB-KW"/>
</dbReference>
<evidence type="ECO:0000256" key="1">
    <source>
        <dbReference type="ARBA" id="ARBA00022723"/>
    </source>
</evidence>
<reference evidence="5" key="1">
    <citation type="journal article" date="2019" name="Int. J. Syst. Evol. Microbiol.">
        <title>The Global Catalogue of Microorganisms (GCM) 10K type strain sequencing project: providing services to taxonomists for standard genome sequencing and annotation.</title>
        <authorList>
            <consortium name="The Broad Institute Genomics Platform"/>
            <consortium name="The Broad Institute Genome Sequencing Center for Infectious Disease"/>
            <person name="Wu L."/>
            <person name="Ma J."/>
        </authorList>
    </citation>
    <scope>NUCLEOTIDE SEQUENCE [LARGE SCALE GENOMIC DNA]</scope>
    <source>
        <strain evidence="5">JCM 17130</strain>
    </source>
</reference>
<comment type="caution">
    <text evidence="4">The sequence shown here is derived from an EMBL/GenBank/DDBJ whole genome shotgun (WGS) entry which is preliminary data.</text>
</comment>
<dbReference type="CDD" id="cd16841">
    <property type="entry name" value="RraA_family"/>
    <property type="match status" value="1"/>
</dbReference>
<name>A0ABW4L689_9MICO</name>
<gene>
    <name evidence="4" type="ORF">ACFSE6_11045</name>
</gene>
<dbReference type="InterPro" id="IPR011234">
    <property type="entry name" value="Fumarylacetoacetase-like_C"/>
</dbReference>
<dbReference type="PANTHER" id="PTHR11820:SF112">
    <property type="entry name" value="FUMARYLACETOACETATE HYDROLASE FAMILY PROTEIN (AFU_ORTHOLOGUE AFUA_1G02370)-RELATED"/>
    <property type="match status" value="1"/>
</dbReference>
<dbReference type="RefSeq" id="WP_388006538.1">
    <property type="nucleotide sequence ID" value="NZ_JBHUEE010000005.1"/>
</dbReference>
<keyword evidence="5" id="KW-1185">Reference proteome</keyword>
<dbReference type="NCBIfam" id="NF009399">
    <property type="entry name" value="PRK12764.1"/>
    <property type="match status" value="1"/>
</dbReference>
<accession>A0ABW4L689</accession>
<evidence type="ECO:0000259" key="3">
    <source>
        <dbReference type="Pfam" id="PF01557"/>
    </source>
</evidence>
<dbReference type="InterPro" id="IPR036663">
    <property type="entry name" value="Fumarylacetoacetase_C_sf"/>
</dbReference>
<dbReference type="InterPro" id="IPR036704">
    <property type="entry name" value="RraA/RraA-like_sf"/>
</dbReference>
<dbReference type="SUPFAM" id="SSF89562">
    <property type="entry name" value="RraA-like"/>
    <property type="match status" value="1"/>
</dbReference>
<feature type="compositionally biased region" description="Pro residues" evidence="2">
    <location>
        <begin position="240"/>
        <end position="251"/>
    </location>
</feature>
<dbReference type="NCBIfam" id="NF006093">
    <property type="entry name" value="PRK08245.1"/>
    <property type="match status" value="1"/>
</dbReference>
<dbReference type="Gene3D" id="3.50.30.40">
    <property type="entry name" value="Ribonuclease E inhibitor RraA/RraA-like"/>
    <property type="match status" value="1"/>
</dbReference>